<reference evidence="1 2" key="1">
    <citation type="submission" date="2020-05" db="EMBL/GenBank/DDBJ databases">
        <title>Paenibacillus glebae, sp. nov., Paenibacillus humi sp. nov., Paenibacillus pedi sp. nov., Paenibacillus terrestris sp. nov. and Paenibacillus terricola sp. nov., isolated from a forest top soil sample.</title>
        <authorList>
            <person name="Qi S."/>
            <person name="Carlier A."/>
            <person name="Cnockaert M."/>
            <person name="Vandamme P."/>
        </authorList>
    </citation>
    <scope>NUCLEOTIDE SEQUENCE [LARGE SCALE GENOMIC DNA]</scope>
    <source>
        <strain evidence="1 2">LMG 29502</strain>
    </source>
</reference>
<dbReference type="Proteomes" id="UP000711047">
    <property type="component" value="Unassembled WGS sequence"/>
</dbReference>
<name>A0ABX2DLB9_9BACL</name>
<accession>A0ABX2DLB9</accession>
<evidence type="ECO:0000313" key="2">
    <source>
        <dbReference type="Proteomes" id="UP000711047"/>
    </source>
</evidence>
<keyword evidence="2" id="KW-1185">Reference proteome</keyword>
<protein>
    <submittedName>
        <fullName evidence="1">Uncharacterized protein</fullName>
    </submittedName>
</protein>
<dbReference type="RefSeq" id="WP_173128522.1">
    <property type="nucleotide sequence ID" value="NZ_JABMKX010000002.1"/>
</dbReference>
<gene>
    <name evidence="1" type="ORF">HQN87_04720</name>
</gene>
<proteinExistence type="predicted"/>
<sequence length="65" mass="6983">MQVHQWVARGSGEAEAGLPARRSMDGFLHTRQINGGFGFSSSIGPANHCGFLGFAVPQVRRAGWL</sequence>
<evidence type="ECO:0000313" key="1">
    <source>
        <dbReference type="EMBL" id="NQX44626.1"/>
    </source>
</evidence>
<dbReference type="EMBL" id="JABMKX010000002">
    <property type="protein sequence ID" value="NQX44626.1"/>
    <property type="molecule type" value="Genomic_DNA"/>
</dbReference>
<comment type="caution">
    <text evidence="1">The sequence shown here is derived from an EMBL/GenBank/DDBJ whole genome shotgun (WGS) entry which is preliminary data.</text>
</comment>
<organism evidence="1 2">
    <name type="scientific">Paenibacillus tritici</name>
    <dbReference type="NCBI Taxonomy" id="1873425"/>
    <lineage>
        <taxon>Bacteria</taxon>
        <taxon>Bacillati</taxon>
        <taxon>Bacillota</taxon>
        <taxon>Bacilli</taxon>
        <taxon>Bacillales</taxon>
        <taxon>Paenibacillaceae</taxon>
        <taxon>Paenibacillus</taxon>
    </lineage>
</organism>